<gene>
    <name evidence="2" type="ORF">HA254_04880</name>
</gene>
<comment type="caution">
    <text evidence="2">The sequence shown here is derived from an EMBL/GenBank/DDBJ whole genome shotgun (WGS) entry which is preliminary data.</text>
</comment>
<feature type="coiled-coil region" evidence="1">
    <location>
        <begin position="58"/>
        <end position="115"/>
    </location>
</feature>
<organism evidence="2 3">
    <name type="scientific">Candidatus Iainarchaeum sp</name>
    <dbReference type="NCBI Taxonomy" id="3101447"/>
    <lineage>
        <taxon>Archaea</taxon>
        <taxon>Candidatus Iainarchaeota</taxon>
        <taxon>Candidatus Iainarchaeia</taxon>
        <taxon>Candidatus Iainarchaeales</taxon>
        <taxon>Candidatus Iainarchaeaceae</taxon>
        <taxon>Candidatus Iainarchaeum</taxon>
    </lineage>
</organism>
<dbReference type="AlphaFoldDB" id="A0A7J4IWS0"/>
<dbReference type="Proteomes" id="UP000565078">
    <property type="component" value="Unassembled WGS sequence"/>
</dbReference>
<evidence type="ECO:0000313" key="2">
    <source>
        <dbReference type="EMBL" id="HIH09973.1"/>
    </source>
</evidence>
<accession>A0A7J4IWS0</accession>
<sequence length="117" mass="14091">MEVVRMEELSDEKKTELWKAFHSTDLFGAPYTEFSKKLARMKMLQNFYFNDDIFRREIDGLRQKMEKKKVALKAVDKKIDELVAEADYRRYIASFESMKENFEARKKEMAKVEEAFR</sequence>
<protein>
    <submittedName>
        <fullName evidence="2">Uncharacterized protein</fullName>
    </submittedName>
</protein>
<reference evidence="3" key="1">
    <citation type="journal article" date="2020" name="bioRxiv">
        <title>A rank-normalized archaeal taxonomy based on genome phylogeny resolves widespread incomplete and uneven classifications.</title>
        <authorList>
            <person name="Rinke C."/>
            <person name="Chuvochina M."/>
            <person name="Mussig A.J."/>
            <person name="Chaumeil P.-A."/>
            <person name="Waite D.W."/>
            <person name="Whitman W.B."/>
            <person name="Parks D.H."/>
            <person name="Hugenholtz P."/>
        </authorList>
    </citation>
    <scope>NUCLEOTIDE SEQUENCE [LARGE SCALE GENOMIC DNA]</scope>
</reference>
<keyword evidence="1" id="KW-0175">Coiled coil</keyword>
<proteinExistence type="predicted"/>
<evidence type="ECO:0000313" key="3">
    <source>
        <dbReference type="Proteomes" id="UP000565078"/>
    </source>
</evidence>
<dbReference type="EMBL" id="DUGC01000075">
    <property type="protein sequence ID" value="HIH09973.1"/>
    <property type="molecule type" value="Genomic_DNA"/>
</dbReference>
<evidence type="ECO:0000256" key="1">
    <source>
        <dbReference type="SAM" id="Coils"/>
    </source>
</evidence>
<name>A0A7J4IWS0_9ARCH</name>